<dbReference type="EMBL" id="OX596108">
    <property type="protein sequence ID" value="CAN0240559.1"/>
    <property type="molecule type" value="Genomic_DNA"/>
</dbReference>
<organism evidence="1 2">
    <name type="scientific">Rangifer tarandus platyrhynchus</name>
    <name type="common">Svalbard reindeer</name>
    <dbReference type="NCBI Taxonomy" id="3082113"/>
    <lineage>
        <taxon>Eukaryota</taxon>
        <taxon>Metazoa</taxon>
        <taxon>Chordata</taxon>
        <taxon>Craniata</taxon>
        <taxon>Vertebrata</taxon>
        <taxon>Euteleostomi</taxon>
        <taxon>Mammalia</taxon>
        <taxon>Eutheria</taxon>
        <taxon>Laurasiatheria</taxon>
        <taxon>Artiodactyla</taxon>
        <taxon>Ruminantia</taxon>
        <taxon>Pecora</taxon>
        <taxon>Cervidae</taxon>
        <taxon>Odocoileinae</taxon>
        <taxon>Rangifer</taxon>
    </lineage>
</organism>
<feature type="non-terminal residue" evidence="1">
    <location>
        <position position="1"/>
    </location>
</feature>
<proteinExistence type="predicted"/>
<protein>
    <submittedName>
        <fullName evidence="1">Uncharacterized protein</fullName>
    </submittedName>
</protein>
<accession>A0AC59Z580</accession>
<evidence type="ECO:0000313" key="2">
    <source>
        <dbReference type="Proteomes" id="UP001162501"/>
    </source>
</evidence>
<reference evidence="1" key="2">
    <citation type="submission" date="2025-03" db="EMBL/GenBank/DDBJ databases">
        <authorList>
            <consortium name="ELIXIR-Norway"/>
            <consortium name="Elixir Norway"/>
        </authorList>
    </citation>
    <scope>NUCLEOTIDE SEQUENCE</scope>
</reference>
<evidence type="ECO:0000313" key="1">
    <source>
        <dbReference type="EMBL" id="CAN0240559.1"/>
    </source>
</evidence>
<name>A0AC59Z580_RANTA</name>
<gene>
    <name evidence="1" type="ORF">MRATA1EN22A_LOCUS14180</name>
</gene>
<dbReference type="Proteomes" id="UP001162501">
    <property type="component" value="Chromosome 24"/>
</dbReference>
<sequence length="182" mass="19589">ALVWGADSKRIRLVQVLDGKKLPSPPPPLPALAFPLLPPLMPLLLSLCVLSSPLSIPASRISLHFLLPPPRFPHPRAPFSSDPPHLRAQGCIPAELSLRGSAAPPSGQSRDRRGVSHTRKTRVLLCLLQKTQRCPPTWPAPTARSQALFCALNGLEGGRQWGAIAIGGQTGVTLQQAQKRDK</sequence>
<feature type="non-terminal residue" evidence="1">
    <location>
        <position position="182"/>
    </location>
</feature>
<reference evidence="1" key="1">
    <citation type="submission" date="2023-05" db="EMBL/GenBank/DDBJ databases">
        <authorList>
            <consortium name="ELIXIR-Norway"/>
        </authorList>
    </citation>
    <scope>NUCLEOTIDE SEQUENCE</scope>
</reference>